<protein>
    <recommendedName>
        <fullName evidence="1">Spermatogenesis-associated protein 20-like TRX domain-containing protein</fullName>
    </recommendedName>
</protein>
<feature type="domain" description="Spermatogenesis-associated protein 20-like TRX" evidence="1">
    <location>
        <begin position="6"/>
        <end position="167"/>
    </location>
</feature>
<dbReference type="PIRSF" id="PIRSF006402">
    <property type="entry name" value="UCP006402_thioredoxin"/>
    <property type="match status" value="1"/>
</dbReference>
<dbReference type="PANTHER" id="PTHR42899">
    <property type="entry name" value="SPERMATOGENESIS-ASSOCIATED PROTEIN 20"/>
    <property type="match status" value="1"/>
</dbReference>
<dbReference type="InterPro" id="IPR008928">
    <property type="entry name" value="6-hairpin_glycosidase_sf"/>
</dbReference>
<dbReference type="InterPro" id="IPR004879">
    <property type="entry name" value="Ssp411-like_TRX"/>
</dbReference>
<dbReference type="CDD" id="cd02955">
    <property type="entry name" value="SSP411"/>
    <property type="match status" value="1"/>
</dbReference>
<dbReference type="EMBL" id="AZHX01000434">
    <property type="protein sequence ID" value="ETX07527.1"/>
    <property type="molecule type" value="Genomic_DNA"/>
</dbReference>
<dbReference type="AlphaFoldDB" id="W4MD18"/>
<organism evidence="2 3">
    <name type="scientific">Candidatus Entotheonella gemina</name>
    <dbReference type="NCBI Taxonomy" id="1429439"/>
    <lineage>
        <taxon>Bacteria</taxon>
        <taxon>Pseudomonadati</taxon>
        <taxon>Nitrospinota/Tectimicrobiota group</taxon>
        <taxon>Candidatus Tectimicrobiota</taxon>
        <taxon>Candidatus Entotheonellia</taxon>
        <taxon>Candidatus Entotheonellales</taxon>
        <taxon>Candidatus Entotheonellaceae</taxon>
        <taxon>Candidatus Entotheonella</taxon>
    </lineage>
</organism>
<dbReference type="PANTHER" id="PTHR42899:SF1">
    <property type="entry name" value="SPERMATOGENESIS-ASSOCIATED PROTEIN 20"/>
    <property type="match status" value="1"/>
</dbReference>
<dbReference type="SUPFAM" id="SSF52833">
    <property type="entry name" value="Thioredoxin-like"/>
    <property type="match status" value="1"/>
</dbReference>
<dbReference type="Pfam" id="PF03190">
    <property type="entry name" value="Thioredox_DsbH"/>
    <property type="match status" value="1"/>
</dbReference>
<dbReference type="SUPFAM" id="SSF48208">
    <property type="entry name" value="Six-hairpin glycosidases"/>
    <property type="match status" value="1"/>
</dbReference>
<dbReference type="GO" id="GO:0005975">
    <property type="term" value="P:carbohydrate metabolic process"/>
    <property type="evidence" value="ECO:0007669"/>
    <property type="project" value="InterPro"/>
</dbReference>
<dbReference type="InterPro" id="IPR036249">
    <property type="entry name" value="Thioredoxin-like_sf"/>
</dbReference>
<comment type="caution">
    <text evidence="2">The sequence shown here is derived from an EMBL/GenBank/DDBJ whole genome shotgun (WGS) entry which is preliminary data.</text>
</comment>
<evidence type="ECO:0000313" key="2">
    <source>
        <dbReference type="EMBL" id="ETX07527.1"/>
    </source>
</evidence>
<evidence type="ECO:0000259" key="1">
    <source>
        <dbReference type="Pfam" id="PF03190"/>
    </source>
</evidence>
<dbReference type="Gene3D" id="3.40.30.10">
    <property type="entry name" value="Glutaredoxin"/>
    <property type="match status" value="1"/>
</dbReference>
<dbReference type="InterPro" id="IPR024705">
    <property type="entry name" value="Ssp411"/>
</dbReference>
<gene>
    <name evidence="2" type="ORF">ETSY2_10690</name>
</gene>
<dbReference type="HOGENOM" id="CLU_014051_4_1_7"/>
<reference evidence="2 3" key="1">
    <citation type="journal article" date="2014" name="Nature">
        <title>An environmental bacterial taxon with a large and distinct metabolic repertoire.</title>
        <authorList>
            <person name="Wilson M.C."/>
            <person name="Mori T."/>
            <person name="Ruckert C."/>
            <person name="Uria A.R."/>
            <person name="Helf M.J."/>
            <person name="Takada K."/>
            <person name="Gernert C."/>
            <person name="Steffens U.A."/>
            <person name="Heycke N."/>
            <person name="Schmitt S."/>
            <person name="Rinke C."/>
            <person name="Helfrich E.J."/>
            <person name="Brachmann A.O."/>
            <person name="Gurgui C."/>
            <person name="Wakimoto T."/>
            <person name="Kracht M."/>
            <person name="Crusemann M."/>
            <person name="Hentschel U."/>
            <person name="Abe I."/>
            <person name="Matsunaga S."/>
            <person name="Kalinowski J."/>
            <person name="Takeyama H."/>
            <person name="Piel J."/>
        </authorList>
    </citation>
    <scope>NUCLEOTIDE SEQUENCE [LARGE SCALE GENOMIC DNA]</scope>
    <source>
        <strain evidence="3">TSY2</strain>
    </source>
</reference>
<dbReference type="Proteomes" id="UP000019140">
    <property type="component" value="Unassembled WGS sequence"/>
</dbReference>
<dbReference type="Gene3D" id="1.50.10.20">
    <property type="match status" value="2"/>
</dbReference>
<sequence length="694" mass="78933">MTSEHTNQLIHETSPYLLQHAHNPVDWYAWGPEALGKAKAENKPILLSIGYSACHWCHVMEHESFENEQIAALMNDHFVNIKVDREERPDLDHIYQAAVQMMTGAGGWPLTVFLTPDQEVFYGGTYFPPDDRYGRPGFRRLIQSIGDAYHQRQDEVIRNVEQMRDGLNKLATVEGSTRALTSNLLENAARALANHVDMVHGGFGTQPKFPNPTNIEYLLRFWHATGNTNFLNLVKLTLEKMAQGGIYDQLGGGFHRYSTDTHWLVPHFEKMLYDNAQLLPLYLSMYQITQEPFYARVARETLVYIQREMTHSEGGFYATQDADSEGEEGKFFVWKKAEADALLGSDARLFCRYYDITETGNWEHGNNIPRLTVTMNQLATMFNQEPETTETRIHNAKATAFAAREQRVKPFRDEKILTAWNGLMISGMVQAYTVLGDTEALEIVRRTIAFLQQHMLHDGHLLRTYKDGQAKLNAYLDDYAFLTAGLLDTFEATFDRVYFELAESLTATLLADFWDDDQGAFFFTGKHHEALITRTKSAFDQAIPSGNGVAAKNLLRLYHLTGREYYLQRAERVLSLYAQQMERQSFGLGAMLNTLDFYLRKPYEIVLIGDPAAAETQAFLQTIRTQYLPNKMVVQLDPQHIETHLDALPLLRDLLAGKTQAGGRATVYVCHDFTCSLPITAPADLAAYFTEEPV</sequence>
<keyword evidence="3" id="KW-1185">Reference proteome</keyword>
<evidence type="ECO:0000313" key="3">
    <source>
        <dbReference type="Proteomes" id="UP000019140"/>
    </source>
</evidence>
<dbReference type="PATRIC" id="fig|1429439.4.peg.1835"/>
<name>W4MD18_9BACT</name>
<proteinExistence type="predicted"/>
<accession>W4MD18</accession>